<dbReference type="Proteomes" id="UP000233440">
    <property type="component" value="Unassembled WGS sequence"/>
</dbReference>
<gene>
    <name evidence="18" type="ORF">CWO92_02415</name>
</gene>
<dbReference type="PROSITE" id="PS00428">
    <property type="entry name" value="FTSW_RODA_SPOVE"/>
    <property type="match status" value="1"/>
</dbReference>
<evidence type="ECO:0000256" key="6">
    <source>
        <dbReference type="ARBA" id="ARBA00022984"/>
    </source>
</evidence>
<dbReference type="OrthoDB" id="9768187at2"/>
<dbReference type="AlphaFoldDB" id="A0A2N3LQW9"/>
<keyword evidence="18" id="KW-0131">Cell cycle</keyword>
<evidence type="ECO:0000256" key="16">
    <source>
        <dbReference type="ARBA" id="ARBA00049966"/>
    </source>
</evidence>
<keyword evidence="4 17" id="KW-0812">Transmembrane</keyword>
<sequence>MFKKILKSFDYSIITVYILLCLFGLVMIYSASMVVAINYDVKSDFFYVKQLKNLALAFIAFGFCSFFPYKIYQSNKFLGTIMLLSVLGLIAIFGFGKIVNNANSWLKVGSSSIQPSEFVKLSVIIYLSAVYSKKQSYIDNFNKGVVPPLAFLILVCFLILIQPDTGTAAIIFLIGMTVILCSGMKLKTLMKLVSFGLVIALLLSPIVIIKKDKIFSPTKMGRITGFLDPFDKDVVDKEGHQLVNSYFAIGAGGIKGQGLGESIEKLGYLPEPHTDFIMAVIAEELGVFGVAFVIIGLAYIVLRGIYIGVKCKDTFGSLLAIGISSMIAIQTFINLGGVVGLIPITGVPLPLISYGGSSLLLLSISLGILVNVAMFIKYEEKYKKKKEKPVAAKSIKYNTFKVH</sequence>
<dbReference type="InterPro" id="IPR001182">
    <property type="entry name" value="FtsW/RodA"/>
</dbReference>
<name>A0A2N3LQW9_9BACI</name>
<feature type="transmembrane region" description="Helical" evidence="17">
    <location>
        <begin position="276"/>
        <end position="302"/>
    </location>
</feature>
<dbReference type="GO" id="GO:0005886">
    <property type="term" value="C:plasma membrane"/>
    <property type="evidence" value="ECO:0007669"/>
    <property type="project" value="TreeGrafter"/>
</dbReference>
<evidence type="ECO:0000256" key="3">
    <source>
        <dbReference type="ARBA" id="ARBA00022679"/>
    </source>
</evidence>
<keyword evidence="3" id="KW-0808">Transferase</keyword>
<keyword evidence="8 17" id="KW-0472">Membrane</keyword>
<feature type="transmembrane region" description="Helical" evidence="17">
    <location>
        <begin position="12"/>
        <end position="39"/>
    </location>
</feature>
<reference evidence="18 19" key="1">
    <citation type="submission" date="2017-11" db="EMBL/GenBank/DDBJ databases">
        <title>Bacillus camelliae sp. nov., isolated from pu'er tea.</title>
        <authorList>
            <person name="Niu L."/>
        </authorList>
    </citation>
    <scope>NUCLEOTIDE SEQUENCE [LARGE SCALE GENOMIC DNA]</scope>
    <source>
        <strain evidence="18 19">7578-1</strain>
    </source>
</reference>
<comment type="subcellular location">
    <subcellularLocation>
        <location evidence="1">Membrane</location>
        <topology evidence="1">Multi-pass membrane protein</topology>
    </subcellularLocation>
</comment>
<evidence type="ECO:0000256" key="7">
    <source>
        <dbReference type="ARBA" id="ARBA00022989"/>
    </source>
</evidence>
<dbReference type="GO" id="GO:0015648">
    <property type="term" value="F:lipid-linked peptidoglycan transporter activity"/>
    <property type="evidence" value="ECO:0007669"/>
    <property type="project" value="TreeGrafter"/>
</dbReference>
<evidence type="ECO:0000256" key="10">
    <source>
        <dbReference type="ARBA" id="ARBA00033270"/>
    </source>
</evidence>
<proteinExistence type="inferred from homology"/>
<feature type="transmembrane region" description="Helical" evidence="17">
    <location>
        <begin position="314"/>
        <end position="342"/>
    </location>
</feature>
<evidence type="ECO:0000256" key="8">
    <source>
        <dbReference type="ARBA" id="ARBA00023136"/>
    </source>
</evidence>
<dbReference type="EC" id="2.4.99.28" evidence="14"/>
<comment type="function">
    <text evidence="16">Peptidoglycan polymerase that is essential for cell division.</text>
</comment>
<feature type="transmembrane region" description="Helical" evidence="17">
    <location>
        <begin position="167"/>
        <end position="185"/>
    </location>
</feature>
<protein>
    <recommendedName>
        <fullName evidence="12">Probable peptidoglycan glycosyltransferase FtsW</fullName>
        <ecNumber evidence="14">2.4.99.28</ecNumber>
    </recommendedName>
    <alternativeName>
        <fullName evidence="13">Cell division protein FtsW</fullName>
    </alternativeName>
    <alternativeName>
        <fullName evidence="10">Cell wall polymerase</fullName>
    </alternativeName>
    <alternativeName>
        <fullName evidence="9">Peptidoglycan polymerase</fullName>
    </alternativeName>
</protein>
<dbReference type="RefSeq" id="WP_101352574.1">
    <property type="nucleotide sequence ID" value="NZ_PIQO01000001.1"/>
</dbReference>
<evidence type="ECO:0000256" key="13">
    <source>
        <dbReference type="ARBA" id="ARBA00041418"/>
    </source>
</evidence>
<evidence type="ECO:0000256" key="2">
    <source>
        <dbReference type="ARBA" id="ARBA00022676"/>
    </source>
</evidence>
<feature type="transmembrane region" description="Helical" evidence="17">
    <location>
        <begin position="144"/>
        <end position="161"/>
    </location>
</feature>
<evidence type="ECO:0000256" key="11">
    <source>
        <dbReference type="ARBA" id="ARBA00038053"/>
    </source>
</evidence>
<comment type="similarity">
    <text evidence="11">Belongs to the SEDS family. FtsW subfamily.</text>
</comment>
<evidence type="ECO:0000256" key="5">
    <source>
        <dbReference type="ARBA" id="ARBA00022960"/>
    </source>
</evidence>
<evidence type="ECO:0000256" key="12">
    <source>
        <dbReference type="ARBA" id="ARBA00041185"/>
    </source>
</evidence>
<dbReference type="EMBL" id="PIQO01000001">
    <property type="protein sequence ID" value="PKR86923.1"/>
    <property type="molecule type" value="Genomic_DNA"/>
</dbReference>
<dbReference type="GO" id="GO:0009252">
    <property type="term" value="P:peptidoglycan biosynthetic process"/>
    <property type="evidence" value="ECO:0007669"/>
    <property type="project" value="UniProtKB-KW"/>
</dbReference>
<evidence type="ECO:0000313" key="19">
    <source>
        <dbReference type="Proteomes" id="UP000233440"/>
    </source>
</evidence>
<feature type="transmembrane region" description="Helical" evidence="17">
    <location>
        <begin position="192"/>
        <end position="209"/>
    </location>
</feature>
<accession>A0A2N3LQW9</accession>
<feature type="transmembrane region" description="Helical" evidence="17">
    <location>
        <begin position="51"/>
        <end position="69"/>
    </location>
</feature>
<evidence type="ECO:0000256" key="15">
    <source>
        <dbReference type="ARBA" id="ARBA00049902"/>
    </source>
</evidence>
<dbReference type="GO" id="GO:0008955">
    <property type="term" value="F:peptidoglycan glycosyltransferase activity"/>
    <property type="evidence" value="ECO:0007669"/>
    <property type="project" value="UniProtKB-EC"/>
</dbReference>
<dbReference type="Pfam" id="PF01098">
    <property type="entry name" value="FTSW_RODA_SPOVE"/>
    <property type="match status" value="1"/>
</dbReference>
<evidence type="ECO:0000256" key="4">
    <source>
        <dbReference type="ARBA" id="ARBA00022692"/>
    </source>
</evidence>
<evidence type="ECO:0000256" key="17">
    <source>
        <dbReference type="SAM" id="Phobius"/>
    </source>
</evidence>
<dbReference type="GO" id="GO:0032153">
    <property type="term" value="C:cell division site"/>
    <property type="evidence" value="ECO:0007669"/>
    <property type="project" value="TreeGrafter"/>
</dbReference>
<keyword evidence="2" id="KW-0328">Glycosyltransferase</keyword>
<keyword evidence="19" id="KW-1185">Reference proteome</keyword>
<keyword evidence="5" id="KW-0133">Cell shape</keyword>
<feature type="transmembrane region" description="Helical" evidence="17">
    <location>
        <begin position="81"/>
        <end position="100"/>
    </location>
</feature>
<dbReference type="InterPro" id="IPR018365">
    <property type="entry name" value="Cell_cycle_FtsW-rel_CS"/>
</dbReference>
<dbReference type="GO" id="GO:0051301">
    <property type="term" value="P:cell division"/>
    <property type="evidence" value="ECO:0007669"/>
    <property type="project" value="UniProtKB-KW"/>
</dbReference>
<evidence type="ECO:0000313" key="18">
    <source>
        <dbReference type="EMBL" id="PKR86923.1"/>
    </source>
</evidence>
<keyword evidence="7 17" id="KW-1133">Transmembrane helix</keyword>
<evidence type="ECO:0000256" key="9">
    <source>
        <dbReference type="ARBA" id="ARBA00032370"/>
    </source>
</evidence>
<comment type="catalytic activity">
    <reaction evidence="15">
        <text>[GlcNAc-(1-&gt;4)-Mur2Ac(oyl-L-Ala-gamma-D-Glu-L-Lys-D-Ala-D-Ala)](n)-di-trans,octa-cis-undecaprenyl diphosphate + beta-D-GlcNAc-(1-&gt;4)-Mur2Ac(oyl-L-Ala-gamma-D-Glu-L-Lys-D-Ala-D-Ala)-di-trans,octa-cis-undecaprenyl diphosphate = [GlcNAc-(1-&gt;4)-Mur2Ac(oyl-L-Ala-gamma-D-Glu-L-Lys-D-Ala-D-Ala)](n+1)-di-trans,octa-cis-undecaprenyl diphosphate + di-trans,octa-cis-undecaprenyl diphosphate + H(+)</text>
        <dbReference type="Rhea" id="RHEA:23708"/>
        <dbReference type="Rhea" id="RHEA-COMP:9602"/>
        <dbReference type="Rhea" id="RHEA-COMP:9603"/>
        <dbReference type="ChEBI" id="CHEBI:15378"/>
        <dbReference type="ChEBI" id="CHEBI:58405"/>
        <dbReference type="ChEBI" id="CHEBI:60033"/>
        <dbReference type="ChEBI" id="CHEBI:78435"/>
        <dbReference type="EC" id="2.4.99.28"/>
    </reaction>
</comment>
<dbReference type="GO" id="GO:0008360">
    <property type="term" value="P:regulation of cell shape"/>
    <property type="evidence" value="ECO:0007669"/>
    <property type="project" value="UniProtKB-KW"/>
</dbReference>
<dbReference type="PANTHER" id="PTHR30474:SF2">
    <property type="entry name" value="PEPTIDOGLYCAN GLYCOSYLTRANSFERASE FTSW-RELATED"/>
    <property type="match status" value="1"/>
</dbReference>
<organism evidence="18 19">
    <name type="scientific">Heyndrickxia camelliae</name>
    <dbReference type="NCBI Taxonomy" id="1707093"/>
    <lineage>
        <taxon>Bacteria</taxon>
        <taxon>Bacillati</taxon>
        <taxon>Bacillota</taxon>
        <taxon>Bacilli</taxon>
        <taxon>Bacillales</taxon>
        <taxon>Bacillaceae</taxon>
        <taxon>Heyndrickxia</taxon>
    </lineage>
</organism>
<evidence type="ECO:0000256" key="1">
    <source>
        <dbReference type="ARBA" id="ARBA00004141"/>
    </source>
</evidence>
<evidence type="ECO:0000256" key="14">
    <source>
        <dbReference type="ARBA" id="ARBA00044770"/>
    </source>
</evidence>
<keyword evidence="6" id="KW-0573">Peptidoglycan synthesis</keyword>
<comment type="caution">
    <text evidence="18">The sequence shown here is derived from an EMBL/GenBank/DDBJ whole genome shotgun (WGS) entry which is preliminary data.</text>
</comment>
<keyword evidence="18" id="KW-0132">Cell division</keyword>
<feature type="transmembrane region" description="Helical" evidence="17">
    <location>
        <begin position="112"/>
        <end position="132"/>
    </location>
</feature>
<dbReference type="PANTHER" id="PTHR30474">
    <property type="entry name" value="CELL CYCLE PROTEIN"/>
    <property type="match status" value="1"/>
</dbReference>
<feature type="transmembrane region" description="Helical" evidence="17">
    <location>
        <begin position="354"/>
        <end position="376"/>
    </location>
</feature>